<organism evidence="1 2">
    <name type="scientific">Phlebia brevispora</name>
    <dbReference type="NCBI Taxonomy" id="194682"/>
    <lineage>
        <taxon>Eukaryota</taxon>
        <taxon>Fungi</taxon>
        <taxon>Dikarya</taxon>
        <taxon>Basidiomycota</taxon>
        <taxon>Agaricomycotina</taxon>
        <taxon>Agaricomycetes</taxon>
        <taxon>Polyporales</taxon>
        <taxon>Meruliaceae</taxon>
        <taxon>Phlebia</taxon>
    </lineage>
</organism>
<evidence type="ECO:0000313" key="2">
    <source>
        <dbReference type="Proteomes" id="UP001148662"/>
    </source>
</evidence>
<evidence type="ECO:0000313" key="1">
    <source>
        <dbReference type="EMBL" id="KAJ3534099.1"/>
    </source>
</evidence>
<protein>
    <submittedName>
        <fullName evidence="1">Uncharacterized protein</fullName>
    </submittedName>
</protein>
<reference evidence="1" key="1">
    <citation type="submission" date="2022-07" db="EMBL/GenBank/DDBJ databases">
        <title>Genome Sequence of Phlebia brevispora.</title>
        <authorList>
            <person name="Buettner E."/>
        </authorList>
    </citation>
    <scope>NUCLEOTIDE SEQUENCE</scope>
    <source>
        <strain evidence="1">MPL23</strain>
    </source>
</reference>
<name>A0ACC1S840_9APHY</name>
<proteinExistence type="predicted"/>
<dbReference type="Proteomes" id="UP001148662">
    <property type="component" value="Unassembled WGS sequence"/>
</dbReference>
<accession>A0ACC1S840</accession>
<gene>
    <name evidence="1" type="ORF">NM688_g7185</name>
</gene>
<keyword evidence="2" id="KW-1185">Reference proteome</keyword>
<comment type="caution">
    <text evidence="1">The sequence shown here is derived from an EMBL/GenBank/DDBJ whole genome shotgun (WGS) entry which is preliminary data.</text>
</comment>
<dbReference type="EMBL" id="JANHOG010001628">
    <property type="protein sequence ID" value="KAJ3534099.1"/>
    <property type="molecule type" value="Genomic_DNA"/>
</dbReference>
<sequence length="104" mass="11350">MISKDLLQPSKTPGTTSDQARLVPGAADYRPQGARMATLNEPPNKNNEDAEQQNKEKHRSKENRLEMTSTEHTSHVQGRRHANSAGAGSDSSDASDDEDHSDPI</sequence>